<evidence type="ECO:0008006" key="3">
    <source>
        <dbReference type="Google" id="ProtNLM"/>
    </source>
</evidence>
<dbReference type="InterPro" id="IPR025394">
    <property type="entry name" value="DUF4127"/>
</dbReference>
<dbReference type="EMBL" id="CP027059">
    <property type="protein sequence ID" value="UQZ83780.1"/>
    <property type="molecule type" value="Genomic_DNA"/>
</dbReference>
<dbReference type="Pfam" id="PF13552">
    <property type="entry name" value="DUF4127"/>
    <property type="match status" value="1"/>
</dbReference>
<accession>A0ABY4RP61</accession>
<keyword evidence="2" id="KW-1185">Reference proteome</keyword>
<reference evidence="1" key="2">
    <citation type="journal article" date="2021" name="J Anim Sci Technol">
        <title>Complete genome sequence of Paenibacillus konkukensis sp. nov. SK3146 as a potential probiotic strain.</title>
        <authorList>
            <person name="Jung H.I."/>
            <person name="Park S."/>
            <person name="Niu K.M."/>
            <person name="Lee S.W."/>
            <person name="Kothari D."/>
            <person name="Yi K.J."/>
            <person name="Kim S.K."/>
        </authorList>
    </citation>
    <scope>NUCLEOTIDE SEQUENCE</scope>
    <source>
        <strain evidence="1">SK3146</strain>
    </source>
</reference>
<name>A0ABY4RP61_9BACL</name>
<gene>
    <name evidence="1" type="ORF">SK3146_02987</name>
</gene>
<protein>
    <recommendedName>
        <fullName evidence="3">DUF4127 family protein</fullName>
    </recommendedName>
</protein>
<dbReference type="RefSeq" id="WP_249865764.1">
    <property type="nucleotide sequence ID" value="NZ_CP027059.1"/>
</dbReference>
<organism evidence="1 2">
    <name type="scientific">Paenibacillus konkukensis</name>
    <dbReference type="NCBI Taxonomy" id="2020716"/>
    <lineage>
        <taxon>Bacteria</taxon>
        <taxon>Bacillati</taxon>
        <taxon>Bacillota</taxon>
        <taxon>Bacilli</taxon>
        <taxon>Bacillales</taxon>
        <taxon>Paenibacillaceae</taxon>
        <taxon>Paenibacillus</taxon>
    </lineage>
</organism>
<evidence type="ECO:0000313" key="2">
    <source>
        <dbReference type="Proteomes" id="UP001057134"/>
    </source>
</evidence>
<reference evidence="1" key="1">
    <citation type="submission" date="2018-02" db="EMBL/GenBank/DDBJ databases">
        <authorList>
            <person name="Kim S.-K."/>
            <person name="Jung H.-I."/>
            <person name="Lee S.-W."/>
        </authorList>
    </citation>
    <scope>NUCLEOTIDE SEQUENCE</scope>
    <source>
        <strain evidence="1">SK3146</strain>
    </source>
</reference>
<evidence type="ECO:0000313" key="1">
    <source>
        <dbReference type="EMBL" id="UQZ83780.1"/>
    </source>
</evidence>
<proteinExistence type="predicted"/>
<dbReference type="Proteomes" id="UP001057134">
    <property type="component" value="Chromosome"/>
</dbReference>
<sequence>MPKIVYLPLDERPCNYGYPQQLAAMTELKLVAPERPLLGWKKKPADTAALSRWLLKEAQDADYLIVSVDLLVYGGIVPSRLHGMPAEECLRRLAVLGEIKRSRPSVRIHAFNLIMRVPDNDTDEEEPDYYRLYGKAIFRYGYLTDKREREGLSDAEERELDHLQRQIPDGVLRDFIGRRRVNRQVNQHVIELAGQGVIDQLIIPLDDNALYGFSSREQQRLVCRVQELKLLDRVLVYPGADEIGCTMLANIFCRCKGYKPEIYVRYSSTQGPLIKPKYEDRSLNESVKAHLTAAGAVMADNSAETELILLVNSPAADQGQMAEQIPYAQRHRSYFSEIHYREFAEALQAYLRKGKRVALGDVAVCNGGDAVLMDLLKQQGLLASLTAYAGWNTSGNTLGTVIAHLIIASYGMKLGDAAERSAVLRASRTFYYGRLIEDFIYQSIVRQDMLVHDLPRLNAGYFNIGHCLEEAQRIAAAKISRCMEYYLPDAEEGRLVLSNIHFPWVRMFEIGFDLTIEPKTT</sequence>